<comment type="caution">
    <text evidence="9">The sequence shown here is derived from an EMBL/GenBank/DDBJ whole genome shotgun (WGS) entry which is preliminary data.</text>
</comment>
<dbReference type="RefSeq" id="WP_252816212.1">
    <property type="nucleotide sequence ID" value="NZ_JAMXQS010000002.1"/>
</dbReference>
<feature type="transmembrane region" description="Helical" evidence="6">
    <location>
        <begin position="77"/>
        <end position="100"/>
    </location>
</feature>
<keyword evidence="5 6" id="KW-0472">Membrane</keyword>
<protein>
    <submittedName>
        <fullName evidence="9">ABC transporter ATP-binding protein/permease</fullName>
    </submittedName>
</protein>
<evidence type="ECO:0000256" key="2">
    <source>
        <dbReference type="ARBA" id="ARBA00022448"/>
    </source>
</evidence>
<keyword evidence="9" id="KW-0067">ATP-binding</keyword>
<feature type="domain" description="ABC transporter" evidence="7">
    <location>
        <begin position="379"/>
        <end position="586"/>
    </location>
</feature>
<keyword evidence="4 6" id="KW-1133">Transmembrane helix</keyword>
<reference evidence="9 10" key="1">
    <citation type="submission" date="2022-06" db="EMBL/GenBank/DDBJ databases">
        <title>Mesorhizobium sp. strain RP14 Genome sequencing and assembly.</title>
        <authorList>
            <person name="Kim I."/>
        </authorList>
    </citation>
    <scope>NUCLEOTIDE SEQUENCE [LARGE SCALE GENOMIC DNA]</scope>
    <source>
        <strain evidence="10">RP14(2022)</strain>
    </source>
</reference>
<dbReference type="InterPro" id="IPR027417">
    <property type="entry name" value="P-loop_NTPase"/>
</dbReference>
<evidence type="ECO:0000256" key="4">
    <source>
        <dbReference type="ARBA" id="ARBA00022989"/>
    </source>
</evidence>
<keyword evidence="9" id="KW-0547">Nucleotide-binding</keyword>
<dbReference type="Pfam" id="PF06472">
    <property type="entry name" value="ABC_membrane_2"/>
    <property type="match status" value="1"/>
</dbReference>
<dbReference type="Gene3D" id="1.20.1560.10">
    <property type="entry name" value="ABC transporter type 1, transmembrane domain"/>
    <property type="match status" value="1"/>
</dbReference>
<comment type="subcellular location">
    <subcellularLocation>
        <location evidence="1">Cell membrane</location>
        <topology evidence="1">Multi-pass membrane protein</topology>
    </subcellularLocation>
</comment>
<feature type="domain" description="ABC transmembrane type-1" evidence="8">
    <location>
        <begin position="41"/>
        <end position="340"/>
    </location>
</feature>
<dbReference type="Proteomes" id="UP001205906">
    <property type="component" value="Unassembled WGS sequence"/>
</dbReference>
<proteinExistence type="predicted"/>
<keyword evidence="2" id="KW-0813">Transport</keyword>
<dbReference type="Pfam" id="PF00005">
    <property type="entry name" value="ABC_tran"/>
    <property type="match status" value="1"/>
</dbReference>
<feature type="transmembrane region" description="Helical" evidence="6">
    <location>
        <begin position="278"/>
        <end position="305"/>
    </location>
</feature>
<dbReference type="EMBL" id="JAMXQS010000002">
    <property type="protein sequence ID" value="MCO6048937.1"/>
    <property type="molecule type" value="Genomic_DNA"/>
</dbReference>
<dbReference type="PANTHER" id="PTHR11384:SF59">
    <property type="entry name" value="LYSOSOMAL COBALAMIN TRANSPORTER ABCD4"/>
    <property type="match status" value="1"/>
</dbReference>
<evidence type="ECO:0000259" key="7">
    <source>
        <dbReference type="PROSITE" id="PS50893"/>
    </source>
</evidence>
<dbReference type="SUPFAM" id="SSF90123">
    <property type="entry name" value="ABC transporter transmembrane region"/>
    <property type="match status" value="1"/>
</dbReference>
<dbReference type="PROSITE" id="PS50929">
    <property type="entry name" value="ABC_TM1F"/>
    <property type="match status" value="1"/>
</dbReference>
<dbReference type="SUPFAM" id="SSF52540">
    <property type="entry name" value="P-loop containing nucleoside triphosphate hydrolases"/>
    <property type="match status" value="1"/>
</dbReference>
<accession>A0ABT1C2D8</accession>
<dbReference type="InterPro" id="IPR036640">
    <property type="entry name" value="ABC1_TM_sf"/>
</dbReference>
<keyword evidence="3 6" id="KW-0812">Transmembrane</keyword>
<evidence type="ECO:0000259" key="8">
    <source>
        <dbReference type="PROSITE" id="PS50929"/>
    </source>
</evidence>
<evidence type="ECO:0000256" key="3">
    <source>
        <dbReference type="ARBA" id="ARBA00022692"/>
    </source>
</evidence>
<gene>
    <name evidence="9" type="ORF">NGM99_03930</name>
</gene>
<feature type="transmembrane region" description="Helical" evidence="6">
    <location>
        <begin position="166"/>
        <end position="184"/>
    </location>
</feature>
<sequence length="588" mass="64477">MNMKPVVPPASKEQTFGGQLRMMRAAFMASPARNAIFLLCAGLLGIILATAYGQVLLNSWNKPFYDAIERRNLAGFFQQLLVFVQIAAFLLVLNTVQAWFNQMLHIKLREGLTHDLLKEWMAPGRGARLAAAGAVSVNPDQRVHQDAMQLADLSADLGIGLMQSGILLVSFIGVLWSISAGFSFMFNGTAIAIPGYMVWAAFLYAGVASALSWLVGRPLIKLNSERYEREAAMRFALVRVNENREAIALEGAEAGEERRLEENLSSVLKAVRNIMNAVVRLTFVTSGYGWITVVAPIVIASPVYFSGHLSFGGLMMAAAAFTQVHTALRWFVDHIGAIADWRATLLRVGNFRAALTELPSPIIHPTLGIRLDASEENRVVFDKVAIISPVGRARLSEPQLVVAPGERIAITGEAGVGKTLLFKAMAGLWREGEGRIGLPKGASVAFVPAAPYMPPGTLREALSYPMAASDVAANAAPDLLDRLGLRHLSDRLDRVGRWDRELSEDDQRLVAFARLAMHRPDWIVVNQALDSFHGPARERVFKLFETELKDSALLNIGQVEKADGTFFSRVVELKREPMRGKAKVAERV</sequence>
<name>A0ABT1C2D8_9HYPH</name>
<dbReference type="GO" id="GO:0005524">
    <property type="term" value="F:ATP binding"/>
    <property type="evidence" value="ECO:0007669"/>
    <property type="project" value="UniProtKB-KW"/>
</dbReference>
<evidence type="ECO:0000313" key="10">
    <source>
        <dbReference type="Proteomes" id="UP001205906"/>
    </source>
</evidence>
<evidence type="ECO:0000256" key="5">
    <source>
        <dbReference type="ARBA" id="ARBA00023136"/>
    </source>
</evidence>
<evidence type="ECO:0000256" key="1">
    <source>
        <dbReference type="ARBA" id="ARBA00004651"/>
    </source>
</evidence>
<dbReference type="Gene3D" id="3.40.50.300">
    <property type="entry name" value="P-loop containing nucleotide triphosphate hydrolases"/>
    <property type="match status" value="1"/>
</dbReference>
<dbReference type="PROSITE" id="PS50893">
    <property type="entry name" value="ABC_TRANSPORTER_2"/>
    <property type="match status" value="1"/>
</dbReference>
<evidence type="ECO:0000256" key="6">
    <source>
        <dbReference type="SAM" id="Phobius"/>
    </source>
</evidence>
<dbReference type="InterPro" id="IPR003439">
    <property type="entry name" value="ABC_transporter-like_ATP-bd"/>
</dbReference>
<evidence type="ECO:0000313" key="9">
    <source>
        <dbReference type="EMBL" id="MCO6048937.1"/>
    </source>
</evidence>
<dbReference type="PANTHER" id="PTHR11384">
    <property type="entry name" value="ATP-BINDING CASSETTE, SUB-FAMILY D MEMBER"/>
    <property type="match status" value="1"/>
</dbReference>
<dbReference type="InterPro" id="IPR050835">
    <property type="entry name" value="ABC_transporter_sub-D"/>
</dbReference>
<keyword evidence="10" id="KW-1185">Reference proteome</keyword>
<feature type="transmembrane region" description="Helical" evidence="6">
    <location>
        <begin position="311"/>
        <end position="332"/>
    </location>
</feature>
<feature type="transmembrane region" description="Helical" evidence="6">
    <location>
        <begin position="196"/>
        <end position="216"/>
    </location>
</feature>
<organism evidence="9 10">
    <name type="scientific">Mesorhizobium liriopis</name>
    <dbReference type="NCBI Taxonomy" id="2953882"/>
    <lineage>
        <taxon>Bacteria</taxon>
        <taxon>Pseudomonadati</taxon>
        <taxon>Pseudomonadota</taxon>
        <taxon>Alphaproteobacteria</taxon>
        <taxon>Hyphomicrobiales</taxon>
        <taxon>Phyllobacteriaceae</taxon>
        <taxon>Mesorhizobium</taxon>
    </lineage>
</organism>
<dbReference type="InterPro" id="IPR011527">
    <property type="entry name" value="ABC1_TM_dom"/>
</dbReference>